<dbReference type="Gene3D" id="1.10.287.510">
    <property type="entry name" value="Helix hairpin bin"/>
    <property type="match status" value="1"/>
</dbReference>
<keyword evidence="8" id="KW-0862">Zinc</keyword>
<dbReference type="InterPro" id="IPR013134">
    <property type="entry name" value="Zn_hook_RAD50"/>
</dbReference>
<evidence type="ECO:0000256" key="5">
    <source>
        <dbReference type="ARBA" id="ARBA00022741"/>
    </source>
</evidence>
<dbReference type="InterPro" id="IPR027417">
    <property type="entry name" value="P-loop_NTPase"/>
</dbReference>
<feature type="domain" description="Rad50/SbcC-type AAA" evidence="14">
    <location>
        <begin position="5"/>
        <end position="272"/>
    </location>
</feature>
<name>A0A2W4XKK5_9CYAN</name>
<feature type="domain" description="Zinc-hook" evidence="13">
    <location>
        <begin position="480"/>
        <end position="527"/>
    </location>
</feature>
<comment type="subunit">
    <text evidence="2">Heterodimer of SbcC and SbcD.</text>
</comment>
<evidence type="ECO:0000256" key="2">
    <source>
        <dbReference type="ARBA" id="ARBA00011322"/>
    </source>
</evidence>
<evidence type="ECO:0000256" key="3">
    <source>
        <dbReference type="ARBA" id="ARBA00013368"/>
    </source>
</evidence>
<comment type="caution">
    <text evidence="15">The sequence shown here is derived from an EMBL/GenBank/DDBJ whole genome shotgun (WGS) entry which is preliminary data.</text>
</comment>
<evidence type="ECO:0000259" key="14">
    <source>
        <dbReference type="Pfam" id="PF13476"/>
    </source>
</evidence>
<dbReference type="Pfam" id="PF13558">
    <property type="entry name" value="SbcC_Walker_B"/>
    <property type="match status" value="1"/>
</dbReference>
<feature type="coiled-coil region" evidence="12">
    <location>
        <begin position="559"/>
        <end position="596"/>
    </location>
</feature>
<evidence type="ECO:0000313" key="16">
    <source>
        <dbReference type="Proteomes" id="UP000249467"/>
    </source>
</evidence>
<dbReference type="GO" id="GO:0006302">
    <property type="term" value="P:double-strand break repair"/>
    <property type="evidence" value="ECO:0007669"/>
    <property type="project" value="InterPro"/>
</dbReference>
<keyword evidence="7" id="KW-0378">Hydrolase</keyword>
<evidence type="ECO:0000256" key="9">
    <source>
        <dbReference type="ARBA" id="ARBA00022840"/>
    </source>
</evidence>
<evidence type="ECO:0000256" key="7">
    <source>
        <dbReference type="ARBA" id="ARBA00022801"/>
    </source>
</evidence>
<dbReference type="GO" id="GO:0046872">
    <property type="term" value="F:metal ion binding"/>
    <property type="evidence" value="ECO:0007669"/>
    <property type="project" value="UniProtKB-KW"/>
</dbReference>
<dbReference type="SUPFAM" id="SSF52540">
    <property type="entry name" value="P-loop containing nucleoside triphosphate hydrolases"/>
    <property type="match status" value="2"/>
</dbReference>
<keyword evidence="11" id="KW-0234">DNA repair</keyword>
<sequence>MIPQKLRLNNFLSYQQLALDFSGLHVACICGANGAGKSSLLEAITWAVWGVSRAASEDDVIHIGSKETQVDFTFIAAGEVYRVIRTRSRNSSTSLEFQVQSEGKFKSLTERKVRSTQQTIVSHLKMDYETFVNSAYLRQGRADEFMLKRPSDRKQILADMLSLSQYDELAERAKDIARNSKAESTVLENMLVHLREQIIAGEEIAPQLESLRSQLTDLQAWESRDRQRLQVVEEQQKQYQNLTQQLTWQQQQQNSLAANLAQLSRQLTSQQKQLQQLEVHLRERSQIVQDYDRYQLLSTQEAELERKFQKYQQLSDRRGEFSHKLTSLQSDLKGQLRHYQAQLEALLQQESDLQGVLGRASEIEAAIAQLHQARAILQEFDRLHGQSTPLIHRHQVLQHQLEREQTKLSAKLDELIAKREQLYLQVQKHEQLQSNAQELDRQIVLLQKKQVYQQRVHEKGLERRDFLERLKTRLADSEAAFNKLEAKMRQLTVPNAPCPLCDRPLDPAHWQLVQKKHKQESRDLQADIWVVKEQQAASNCEIEVLREEYRSLMKELAPLNDLIQRKGTLQERLKAIAEAQQRLVQIDAEIADLRDRLQSQNYCREAWEEVESIDRNIKKFAYDEKNHALARGDVERWRWAEVKQSELKNAQRQADNFAQKIPDLQTKIQQLQDRLAKNLIDLEVQHELEQCDRALSQLAYDPDRHQQLRTHKQELTPSLLRYQELARAEQEYPELQQQVMHLQQTQRERQQELQEIADKITQLQEQYQHLHGNYQPEIDSLRQNLQNWRSQMDSLLAQIGRLQQSQQQLEQSRHREQETLAQIELARHRQRIHTELHQAFGKNGIQALMLENVLPQIEVEANQILAQLSDRQLNVRFITQKSGKKSDRIIETLDIEIADTRGTRPYETYSGGEAFRINFAVRLALSRVLAQRKGSTLQTLIIDEGFGSQDQLGCDRLVSAINAIASDFECILVITHMPQIKEAFNTLIEVSKSDEGSTVQLIG</sequence>
<dbReference type="PANTHER" id="PTHR32114">
    <property type="entry name" value="ABC TRANSPORTER ABCH.3"/>
    <property type="match status" value="1"/>
</dbReference>
<evidence type="ECO:0000313" key="15">
    <source>
        <dbReference type="EMBL" id="PZO36231.1"/>
    </source>
</evidence>
<evidence type="ECO:0000256" key="6">
    <source>
        <dbReference type="ARBA" id="ARBA00022763"/>
    </source>
</evidence>
<feature type="coiled-coil region" evidence="12">
    <location>
        <begin position="640"/>
        <end position="674"/>
    </location>
</feature>
<dbReference type="GO" id="GO:0005524">
    <property type="term" value="F:ATP binding"/>
    <property type="evidence" value="ECO:0007669"/>
    <property type="project" value="UniProtKB-KW"/>
</dbReference>
<feature type="coiled-coil region" evidence="12">
    <location>
        <begin position="232"/>
        <end position="349"/>
    </location>
</feature>
<evidence type="ECO:0000256" key="1">
    <source>
        <dbReference type="ARBA" id="ARBA00006930"/>
    </source>
</evidence>
<evidence type="ECO:0000259" key="13">
    <source>
        <dbReference type="Pfam" id="PF04423"/>
    </source>
</evidence>
<reference evidence="15 16" key="2">
    <citation type="submission" date="2018-06" db="EMBL/GenBank/DDBJ databases">
        <title>Metagenomic assembly of (sub)arctic Cyanobacteria and their associated microbiome from non-axenic cultures.</title>
        <authorList>
            <person name="Baurain D."/>
        </authorList>
    </citation>
    <scope>NUCLEOTIDE SEQUENCE [LARGE SCALE GENOMIC DNA]</scope>
    <source>
        <strain evidence="15">ULC066bin1</strain>
    </source>
</reference>
<keyword evidence="10 12" id="KW-0175">Coiled coil</keyword>
<protein>
    <recommendedName>
        <fullName evidence="3">Nuclease SbcCD subunit C</fullName>
    </recommendedName>
</protein>
<dbReference type="InterPro" id="IPR038729">
    <property type="entry name" value="Rad50/SbcC_AAA"/>
</dbReference>
<evidence type="ECO:0000256" key="10">
    <source>
        <dbReference type="ARBA" id="ARBA00023054"/>
    </source>
</evidence>
<dbReference type="Pfam" id="PF13476">
    <property type="entry name" value="AAA_23"/>
    <property type="match status" value="1"/>
</dbReference>
<keyword evidence="5" id="KW-0547">Nucleotide-binding</keyword>
<keyword evidence="4" id="KW-0479">Metal-binding</keyword>
<feature type="coiled-coil region" evidence="12">
    <location>
        <begin position="398"/>
        <end position="487"/>
    </location>
</feature>
<dbReference type="AlphaFoldDB" id="A0A2W4XKK5"/>
<dbReference type="GO" id="GO:0016887">
    <property type="term" value="F:ATP hydrolysis activity"/>
    <property type="evidence" value="ECO:0007669"/>
    <property type="project" value="InterPro"/>
</dbReference>
<evidence type="ECO:0000256" key="8">
    <source>
        <dbReference type="ARBA" id="ARBA00022833"/>
    </source>
</evidence>
<comment type="similarity">
    <text evidence="1">Belongs to the SMC family. SbcC subfamily.</text>
</comment>
<dbReference type="EMBL" id="QBML01000043">
    <property type="protein sequence ID" value="PZO36231.1"/>
    <property type="molecule type" value="Genomic_DNA"/>
</dbReference>
<evidence type="ECO:0000256" key="11">
    <source>
        <dbReference type="ARBA" id="ARBA00023204"/>
    </source>
</evidence>
<keyword evidence="9" id="KW-0067">ATP-binding</keyword>
<dbReference type="Proteomes" id="UP000249467">
    <property type="component" value="Unassembled WGS sequence"/>
</dbReference>
<organism evidence="15 16">
    <name type="scientific">Pseudanabaena frigida</name>
    <dbReference type="NCBI Taxonomy" id="945775"/>
    <lineage>
        <taxon>Bacteria</taxon>
        <taxon>Bacillati</taxon>
        <taxon>Cyanobacteriota</taxon>
        <taxon>Cyanophyceae</taxon>
        <taxon>Pseudanabaenales</taxon>
        <taxon>Pseudanabaenaceae</taxon>
        <taxon>Pseudanabaena</taxon>
    </lineage>
</organism>
<reference evidence="15 16" key="1">
    <citation type="submission" date="2018-04" db="EMBL/GenBank/DDBJ databases">
        <authorList>
            <person name="Go L.Y."/>
            <person name="Mitchell J.A."/>
        </authorList>
    </citation>
    <scope>NUCLEOTIDE SEQUENCE [LARGE SCALE GENOMIC DNA]</scope>
    <source>
        <strain evidence="15">ULC066bin1</strain>
    </source>
</reference>
<keyword evidence="6" id="KW-0227">DNA damage</keyword>
<dbReference type="SUPFAM" id="SSF75712">
    <property type="entry name" value="Rad50 coiled-coil Zn hook"/>
    <property type="match status" value="1"/>
</dbReference>
<dbReference type="PANTHER" id="PTHR32114:SF2">
    <property type="entry name" value="ABC TRANSPORTER ABCH.3"/>
    <property type="match status" value="1"/>
</dbReference>
<gene>
    <name evidence="15" type="ORF">DCF19_22040</name>
</gene>
<evidence type="ECO:0000256" key="12">
    <source>
        <dbReference type="SAM" id="Coils"/>
    </source>
</evidence>
<feature type="coiled-coil region" evidence="12">
    <location>
        <begin position="725"/>
        <end position="826"/>
    </location>
</feature>
<evidence type="ECO:0000256" key="4">
    <source>
        <dbReference type="ARBA" id="ARBA00022723"/>
    </source>
</evidence>
<proteinExistence type="inferred from homology"/>
<accession>A0A2W4XKK5</accession>
<dbReference type="Pfam" id="PF04423">
    <property type="entry name" value="Rad50_zn_hook"/>
    <property type="match status" value="1"/>
</dbReference>
<dbReference type="Gene3D" id="3.40.50.300">
    <property type="entry name" value="P-loop containing nucleotide triphosphate hydrolases"/>
    <property type="match status" value="2"/>
</dbReference>